<name>A0A6J1ID03_CUCMA</name>
<dbReference type="PANTHER" id="PTHR34666:SF7">
    <property type="match status" value="1"/>
</dbReference>
<protein>
    <submittedName>
        <fullName evidence="2">Uncharacterized protein LOC111471431</fullName>
    </submittedName>
</protein>
<evidence type="ECO:0000313" key="2">
    <source>
        <dbReference type="RefSeq" id="XP_022972924.1"/>
    </source>
</evidence>
<gene>
    <name evidence="2" type="primary">LOC111471431</name>
</gene>
<dbReference type="PANTHER" id="PTHR34666">
    <property type="entry name" value="EXPRESSED PROTEIN"/>
    <property type="match status" value="1"/>
</dbReference>
<organism evidence="1 2">
    <name type="scientific">Cucurbita maxima</name>
    <name type="common">Pumpkin</name>
    <name type="synonym">Winter squash</name>
    <dbReference type="NCBI Taxonomy" id="3661"/>
    <lineage>
        <taxon>Eukaryota</taxon>
        <taxon>Viridiplantae</taxon>
        <taxon>Streptophyta</taxon>
        <taxon>Embryophyta</taxon>
        <taxon>Tracheophyta</taxon>
        <taxon>Spermatophyta</taxon>
        <taxon>Magnoliopsida</taxon>
        <taxon>eudicotyledons</taxon>
        <taxon>Gunneridae</taxon>
        <taxon>Pentapetalae</taxon>
        <taxon>rosids</taxon>
        <taxon>fabids</taxon>
        <taxon>Cucurbitales</taxon>
        <taxon>Cucurbitaceae</taxon>
        <taxon>Cucurbiteae</taxon>
        <taxon>Cucurbita</taxon>
    </lineage>
</organism>
<keyword evidence="1" id="KW-1185">Reference proteome</keyword>
<dbReference type="Proteomes" id="UP000504608">
    <property type="component" value="Unplaced"/>
</dbReference>
<sequence>MAVEDDFTFPTAFDSFTRCSIDSPPLWRVSPAASPISDSNFRDTTAHTERADRFATVTFTSSLQRRRLESDEEEEAAAAAAAAEKMDVLWENLNEDLSRNRRSRLMKSAEIESVEIAELNPSETSRSTATRRKKTTTGIVKVLKKLFLMQNTSRQNLETRSGWKTRRIHFSQNV</sequence>
<proteinExistence type="predicted"/>
<evidence type="ECO:0000313" key="1">
    <source>
        <dbReference type="Proteomes" id="UP000504608"/>
    </source>
</evidence>
<dbReference type="OrthoDB" id="1917400at2759"/>
<dbReference type="RefSeq" id="XP_022972924.1">
    <property type="nucleotide sequence ID" value="XM_023117156.1"/>
</dbReference>
<dbReference type="AlphaFoldDB" id="A0A6J1ID03"/>
<dbReference type="KEGG" id="cmax:111471431"/>
<dbReference type="GeneID" id="111471431"/>
<accession>A0A6J1ID03</accession>
<reference evidence="2" key="1">
    <citation type="submission" date="2025-08" db="UniProtKB">
        <authorList>
            <consortium name="RefSeq"/>
        </authorList>
    </citation>
    <scope>IDENTIFICATION</scope>
    <source>
        <tissue evidence="2">Young leaves</tissue>
    </source>
</reference>